<dbReference type="OrthoDB" id="9769898at2"/>
<dbReference type="PANTHER" id="PTHR33361">
    <property type="entry name" value="GLR0591 PROTEIN"/>
    <property type="match status" value="1"/>
</dbReference>
<dbReference type="Proteomes" id="UP000198862">
    <property type="component" value="Unassembled WGS sequence"/>
</dbReference>
<dbReference type="AlphaFoldDB" id="A0A1I1E4S1"/>
<evidence type="ECO:0000313" key="2">
    <source>
        <dbReference type="Proteomes" id="UP000198862"/>
    </source>
</evidence>
<dbReference type="Pfam" id="PF05960">
    <property type="entry name" value="DUF885"/>
    <property type="match status" value="1"/>
</dbReference>
<keyword evidence="2" id="KW-1185">Reference proteome</keyword>
<dbReference type="EMBL" id="FOLO01000001">
    <property type="protein sequence ID" value="SFB82235.1"/>
    <property type="molecule type" value="Genomic_DNA"/>
</dbReference>
<protein>
    <submittedName>
        <fullName evidence="1">Uncharacterized conserved protein, DUF885 familyt</fullName>
    </submittedName>
</protein>
<dbReference type="PANTHER" id="PTHR33361:SF16">
    <property type="entry name" value="DUF885 DOMAIN-CONTAINING PROTEIN"/>
    <property type="match status" value="1"/>
</dbReference>
<proteinExistence type="predicted"/>
<accession>A0A1I1E4S1</accession>
<name>A0A1I1E4S1_9GAMM</name>
<dbReference type="RefSeq" id="WP_091978979.1">
    <property type="nucleotide sequence ID" value="NZ_FOLO01000001.1"/>
</dbReference>
<reference evidence="1 2" key="1">
    <citation type="submission" date="2016-10" db="EMBL/GenBank/DDBJ databases">
        <authorList>
            <person name="de Groot N.N."/>
        </authorList>
    </citation>
    <scope>NUCLEOTIDE SEQUENCE [LARGE SCALE GENOMIC DNA]</scope>
    <source>
        <strain evidence="1 2">DSM 6059</strain>
    </source>
</reference>
<gene>
    <name evidence="1" type="ORF">SAMN02745724_00222</name>
</gene>
<dbReference type="InterPro" id="IPR010281">
    <property type="entry name" value="DUF885"/>
</dbReference>
<dbReference type="PROSITE" id="PS51257">
    <property type="entry name" value="PROKAR_LIPOPROTEIN"/>
    <property type="match status" value="1"/>
</dbReference>
<organism evidence="1 2">
    <name type="scientific">Pseudoalteromonas denitrificans DSM 6059</name>
    <dbReference type="NCBI Taxonomy" id="1123010"/>
    <lineage>
        <taxon>Bacteria</taxon>
        <taxon>Pseudomonadati</taxon>
        <taxon>Pseudomonadota</taxon>
        <taxon>Gammaproteobacteria</taxon>
        <taxon>Alteromonadales</taxon>
        <taxon>Pseudoalteromonadaceae</taxon>
        <taxon>Pseudoalteromonas</taxon>
    </lineage>
</organism>
<sequence length="600" mass="67776">MKNKTIIALAICSSLLGCVESSVKKIEPEQHILISENKKVENIVEAYFDEGLAFSPVSGTFVGQSQYNDQFTPAISVENREKELAFIKKYQNKIDKIDITKLTGQALLTYEIFTRDLALSIEGEKFLDHLLPIDQMSGEHNTFAGLGSGQSAQPFKTAQDFKDFTLRAQGFVTWLESVQVAMRQGVEQDIVLPNVLAIKLLPQFKAHVVSDHTKSVFWMPVVAMDKSLTGSEQAKIKIDYKNMILNNLVPAYQNMVDFLEQEYIPKTRASVGYSELPNGKAWYEYQIKTNTTLDLNADEIHNIGLNEVSRILGEMKKVKEQVNFKGDLAEFFVHLRESDEFYYDTPEALITAYEEVKQKIDASLPQLFDIAPKADYIVKAVEEFRAASAAGASYQGPAPDGSRPGIFYINTHNLKAQPKFLLETLSIHEAAPGHHFQIALQQEVDALPRIRKFGGYTVFAEGWALYAESLGKELGLFTDPYMWYGRLVDEQLRAMRLVLDTGFHAKGWTREQGIEYMKANSSMAASDIESEVERYIAWPGQALSYKLGQFKIRELREYGAKELGDKFDVKQFHTQILIDGALPMPILEAKIKRWVASQKV</sequence>
<evidence type="ECO:0000313" key="1">
    <source>
        <dbReference type="EMBL" id="SFB82235.1"/>
    </source>
</evidence>